<organism evidence="2 3">
    <name type="scientific">Dibothriocephalus latus</name>
    <name type="common">Fish tapeworm</name>
    <name type="synonym">Diphyllobothrium latum</name>
    <dbReference type="NCBI Taxonomy" id="60516"/>
    <lineage>
        <taxon>Eukaryota</taxon>
        <taxon>Metazoa</taxon>
        <taxon>Spiralia</taxon>
        <taxon>Lophotrochozoa</taxon>
        <taxon>Platyhelminthes</taxon>
        <taxon>Cestoda</taxon>
        <taxon>Eucestoda</taxon>
        <taxon>Diphyllobothriidea</taxon>
        <taxon>Diphyllobothriidae</taxon>
        <taxon>Dibothriocephalus</taxon>
    </lineage>
</organism>
<feature type="compositionally biased region" description="Acidic residues" evidence="1">
    <location>
        <begin position="29"/>
        <end position="38"/>
    </location>
</feature>
<dbReference type="Proteomes" id="UP000281553">
    <property type="component" value="Unassembled WGS sequence"/>
</dbReference>
<gene>
    <name evidence="2" type="ORF">DILT_LOCUS3882</name>
</gene>
<sequence length="119" mass="13693">MQASTIKNKLTVNAITKDLLSDNPSQAEIDDWFSEVTDDPTPPKQLSERHRDDSSDFDEELDQTDSPVSVKHTSKLTFTDCHCRREYFVREARDATTKSPIYLSEILKDALNPKKRKSY</sequence>
<evidence type="ECO:0000313" key="3">
    <source>
        <dbReference type="Proteomes" id="UP000281553"/>
    </source>
</evidence>
<name>A0A3P6TE90_DIBLA</name>
<protein>
    <submittedName>
        <fullName evidence="2">Uncharacterized protein</fullName>
    </submittedName>
</protein>
<dbReference type="AlphaFoldDB" id="A0A3P6TE90"/>
<feature type="region of interest" description="Disordered" evidence="1">
    <location>
        <begin position="29"/>
        <end position="68"/>
    </location>
</feature>
<evidence type="ECO:0000256" key="1">
    <source>
        <dbReference type="SAM" id="MobiDB-lite"/>
    </source>
</evidence>
<proteinExistence type="predicted"/>
<accession>A0A3P6TE90</accession>
<keyword evidence="3" id="KW-1185">Reference proteome</keyword>
<dbReference type="EMBL" id="UYRU01044430">
    <property type="protein sequence ID" value="VDK86486.1"/>
    <property type="molecule type" value="Genomic_DNA"/>
</dbReference>
<reference evidence="2 3" key="1">
    <citation type="submission" date="2018-11" db="EMBL/GenBank/DDBJ databases">
        <authorList>
            <consortium name="Pathogen Informatics"/>
        </authorList>
    </citation>
    <scope>NUCLEOTIDE SEQUENCE [LARGE SCALE GENOMIC DNA]</scope>
</reference>
<evidence type="ECO:0000313" key="2">
    <source>
        <dbReference type="EMBL" id="VDK86486.1"/>
    </source>
</evidence>